<reference evidence="4 5" key="1">
    <citation type="submission" date="2021-11" db="EMBL/GenBank/DDBJ databases">
        <authorList>
            <person name="Lee D.-H."/>
            <person name="Kim S.-B."/>
        </authorList>
    </citation>
    <scope>NUCLEOTIDE SEQUENCE [LARGE SCALE GENOMIC DNA]</scope>
    <source>
        <strain evidence="4 5">KCTC 52223</strain>
    </source>
</reference>
<dbReference type="Gene3D" id="1.10.287.110">
    <property type="entry name" value="DnaJ domain"/>
    <property type="match status" value="1"/>
</dbReference>
<gene>
    <name evidence="4" type="ORF">LJ725_25175</name>
</gene>
<evidence type="ECO:0000313" key="5">
    <source>
        <dbReference type="Proteomes" id="UP001198862"/>
    </source>
</evidence>
<feature type="region of interest" description="Disordered" evidence="1">
    <location>
        <begin position="120"/>
        <end position="141"/>
    </location>
</feature>
<feature type="domain" description="J" evidence="3">
    <location>
        <begin position="6"/>
        <end position="72"/>
    </location>
</feature>
<dbReference type="Pfam" id="PF00226">
    <property type="entry name" value="DnaJ"/>
    <property type="match status" value="1"/>
</dbReference>
<dbReference type="Proteomes" id="UP001198862">
    <property type="component" value="Unassembled WGS sequence"/>
</dbReference>
<dbReference type="PROSITE" id="PS50076">
    <property type="entry name" value="DNAJ_2"/>
    <property type="match status" value="1"/>
</dbReference>
<dbReference type="RefSeq" id="WP_230553701.1">
    <property type="nucleotide sequence ID" value="NZ_JAJISD010000014.1"/>
</dbReference>
<feature type="compositionally biased region" description="Low complexity" evidence="1">
    <location>
        <begin position="120"/>
        <end position="134"/>
    </location>
</feature>
<dbReference type="InterPro" id="IPR001623">
    <property type="entry name" value="DnaJ_domain"/>
</dbReference>
<dbReference type="PANTHER" id="PTHR44240">
    <property type="entry name" value="DNAJ DOMAIN (PROKARYOTIC HEAT SHOCK PROTEIN)-RELATED"/>
    <property type="match status" value="1"/>
</dbReference>
<evidence type="ECO:0000256" key="2">
    <source>
        <dbReference type="SAM" id="Phobius"/>
    </source>
</evidence>
<dbReference type="PANTHER" id="PTHR44240:SF10">
    <property type="entry name" value="J DOMAIN-CONTAINING PROTEIN"/>
    <property type="match status" value="1"/>
</dbReference>
<keyword evidence="2" id="KW-0472">Membrane</keyword>
<accession>A0ABS8L1Q6</accession>
<dbReference type="CDD" id="cd06257">
    <property type="entry name" value="DnaJ"/>
    <property type="match status" value="1"/>
</dbReference>
<dbReference type="InterPro" id="IPR018253">
    <property type="entry name" value="DnaJ_domain_CS"/>
</dbReference>
<sequence length="348" mass="37179">MKIDVDHYLVLGVPRTADAATIRAAYVDLAKKYHPDVAAGNPELAAYNFRQITAAYQALSDPDERARYDARVQSALDAERARREQVSRAAATARAAQAAVKARSHQRLAAILLGKARSAPQAAAPRPAQGARSFPPGPFQPPSPLVPPVARLLHADAMARRRAAVMLAAVLLVFVGVAGYLAQRYVRTPGLEVMAASEATRRAVESPPDKPRPVPVPPMQQPSQYGISPDRPPSAPMPGVVADRAAVPRPAPVEITDGQSVCVSDDGAKFAIINRGGEPTVIYNGAAPVRASMLFADRHFVVLTGIVPTDTIIIGIRRGQENGTHVYYADPRGAILQTFVARCEGRAY</sequence>
<evidence type="ECO:0000313" key="4">
    <source>
        <dbReference type="EMBL" id="MCC8432280.1"/>
    </source>
</evidence>
<dbReference type="SUPFAM" id="SSF46565">
    <property type="entry name" value="Chaperone J-domain"/>
    <property type="match status" value="1"/>
</dbReference>
<dbReference type="SMART" id="SM00271">
    <property type="entry name" value="DnaJ"/>
    <property type="match status" value="1"/>
</dbReference>
<comment type="caution">
    <text evidence="4">The sequence shown here is derived from an EMBL/GenBank/DDBJ whole genome shotgun (WGS) entry which is preliminary data.</text>
</comment>
<keyword evidence="2" id="KW-0812">Transmembrane</keyword>
<feature type="transmembrane region" description="Helical" evidence="2">
    <location>
        <begin position="163"/>
        <end position="182"/>
    </location>
</feature>
<dbReference type="PRINTS" id="PR00625">
    <property type="entry name" value="JDOMAIN"/>
</dbReference>
<dbReference type="EMBL" id="JAJISD010000014">
    <property type="protein sequence ID" value="MCC8432280.1"/>
    <property type="molecule type" value="Genomic_DNA"/>
</dbReference>
<proteinExistence type="predicted"/>
<protein>
    <submittedName>
        <fullName evidence="4">J domain-containing protein</fullName>
    </submittedName>
</protein>
<dbReference type="PROSITE" id="PS00636">
    <property type="entry name" value="DNAJ_1"/>
    <property type="match status" value="1"/>
</dbReference>
<organism evidence="4 5">
    <name type="scientific">Reyranella aquatilis</name>
    <dbReference type="NCBI Taxonomy" id="2035356"/>
    <lineage>
        <taxon>Bacteria</taxon>
        <taxon>Pseudomonadati</taxon>
        <taxon>Pseudomonadota</taxon>
        <taxon>Alphaproteobacteria</taxon>
        <taxon>Hyphomicrobiales</taxon>
        <taxon>Reyranellaceae</taxon>
        <taxon>Reyranella</taxon>
    </lineage>
</organism>
<keyword evidence="5" id="KW-1185">Reference proteome</keyword>
<name>A0ABS8L1Q6_9HYPH</name>
<evidence type="ECO:0000256" key="1">
    <source>
        <dbReference type="SAM" id="MobiDB-lite"/>
    </source>
</evidence>
<evidence type="ECO:0000259" key="3">
    <source>
        <dbReference type="PROSITE" id="PS50076"/>
    </source>
</evidence>
<feature type="region of interest" description="Disordered" evidence="1">
    <location>
        <begin position="198"/>
        <end position="236"/>
    </location>
</feature>
<feature type="compositionally biased region" description="Basic and acidic residues" evidence="1">
    <location>
        <begin position="199"/>
        <end position="212"/>
    </location>
</feature>
<dbReference type="InterPro" id="IPR036869">
    <property type="entry name" value="J_dom_sf"/>
</dbReference>
<dbReference type="InterPro" id="IPR052276">
    <property type="entry name" value="Diphthamide-biosynth_chaperone"/>
</dbReference>
<keyword evidence="2" id="KW-1133">Transmembrane helix</keyword>